<feature type="region of interest" description="Disordered" evidence="1">
    <location>
        <begin position="206"/>
        <end position="364"/>
    </location>
</feature>
<reference evidence="2 3" key="2">
    <citation type="journal article" date="2008" name="Nature">
        <title>The Phaeodactylum genome reveals the evolutionary history of diatom genomes.</title>
        <authorList>
            <person name="Bowler C."/>
            <person name="Allen A.E."/>
            <person name="Badger J.H."/>
            <person name="Grimwood J."/>
            <person name="Jabbari K."/>
            <person name="Kuo A."/>
            <person name="Maheswari U."/>
            <person name="Martens C."/>
            <person name="Maumus F."/>
            <person name="Otillar R.P."/>
            <person name="Rayko E."/>
            <person name="Salamov A."/>
            <person name="Vandepoele K."/>
            <person name="Beszteri B."/>
            <person name="Gruber A."/>
            <person name="Heijde M."/>
            <person name="Katinka M."/>
            <person name="Mock T."/>
            <person name="Valentin K."/>
            <person name="Verret F."/>
            <person name="Berges J.A."/>
            <person name="Brownlee C."/>
            <person name="Cadoret J.P."/>
            <person name="Chiovitti A."/>
            <person name="Choi C.J."/>
            <person name="Coesel S."/>
            <person name="De Martino A."/>
            <person name="Detter J.C."/>
            <person name="Durkin C."/>
            <person name="Falciatore A."/>
            <person name="Fournet J."/>
            <person name="Haruta M."/>
            <person name="Huysman M.J."/>
            <person name="Jenkins B.D."/>
            <person name="Jiroutova K."/>
            <person name="Jorgensen R.E."/>
            <person name="Joubert Y."/>
            <person name="Kaplan A."/>
            <person name="Kroger N."/>
            <person name="Kroth P.G."/>
            <person name="La Roche J."/>
            <person name="Lindquist E."/>
            <person name="Lommer M."/>
            <person name="Martin-Jezequel V."/>
            <person name="Lopez P.J."/>
            <person name="Lucas S."/>
            <person name="Mangogna M."/>
            <person name="McGinnis K."/>
            <person name="Medlin L.K."/>
            <person name="Montsant A."/>
            <person name="Oudot-Le Secq M.P."/>
            <person name="Napoli C."/>
            <person name="Obornik M."/>
            <person name="Parker M.S."/>
            <person name="Petit J.L."/>
            <person name="Porcel B.M."/>
            <person name="Poulsen N."/>
            <person name="Robison M."/>
            <person name="Rychlewski L."/>
            <person name="Rynearson T.A."/>
            <person name="Schmutz J."/>
            <person name="Shapiro H."/>
            <person name="Siaut M."/>
            <person name="Stanley M."/>
            <person name="Sussman M.R."/>
            <person name="Taylor A.R."/>
            <person name="Vardi A."/>
            <person name="von Dassow P."/>
            <person name="Vyverman W."/>
            <person name="Willis A."/>
            <person name="Wyrwicz L.S."/>
            <person name="Rokhsar D.S."/>
            <person name="Weissenbach J."/>
            <person name="Armbrust E.V."/>
            <person name="Green B.R."/>
            <person name="Van de Peer Y."/>
            <person name="Grigoriev I.V."/>
        </authorList>
    </citation>
    <scope>NUCLEOTIDE SEQUENCE [LARGE SCALE GENOMIC DNA]</scope>
    <source>
        <strain evidence="2 3">CCMP1335</strain>
    </source>
</reference>
<dbReference type="EMBL" id="CM000647">
    <property type="protein sequence ID" value="EED89663.1"/>
    <property type="molecule type" value="Genomic_DNA"/>
</dbReference>
<dbReference type="AlphaFoldDB" id="B8CAD7"/>
<gene>
    <name evidence="2" type="ORF">THAPSDRAFT_24497</name>
</gene>
<dbReference type="KEGG" id="tps:THAPSDRAFT_24497"/>
<feature type="compositionally biased region" description="Pro residues" evidence="1">
    <location>
        <begin position="207"/>
        <end position="221"/>
    </location>
</feature>
<feature type="compositionally biased region" description="Basic and acidic residues" evidence="1">
    <location>
        <begin position="249"/>
        <end position="261"/>
    </location>
</feature>
<organism evidence="2 3">
    <name type="scientific">Thalassiosira pseudonana</name>
    <name type="common">Marine diatom</name>
    <name type="synonym">Cyclotella nana</name>
    <dbReference type="NCBI Taxonomy" id="35128"/>
    <lineage>
        <taxon>Eukaryota</taxon>
        <taxon>Sar</taxon>
        <taxon>Stramenopiles</taxon>
        <taxon>Ochrophyta</taxon>
        <taxon>Bacillariophyta</taxon>
        <taxon>Coscinodiscophyceae</taxon>
        <taxon>Thalassiosirophycidae</taxon>
        <taxon>Thalassiosirales</taxon>
        <taxon>Thalassiosiraceae</taxon>
        <taxon>Thalassiosira</taxon>
    </lineage>
</organism>
<dbReference type="RefSeq" id="XP_002293202.1">
    <property type="nucleotide sequence ID" value="XM_002293166.1"/>
</dbReference>
<name>B8CAD7_THAPS</name>
<evidence type="ECO:0000313" key="2">
    <source>
        <dbReference type="EMBL" id="EED89663.1"/>
    </source>
</evidence>
<feature type="region of interest" description="Disordered" evidence="1">
    <location>
        <begin position="554"/>
        <end position="573"/>
    </location>
</feature>
<evidence type="ECO:0000313" key="3">
    <source>
        <dbReference type="Proteomes" id="UP000001449"/>
    </source>
</evidence>
<feature type="compositionally biased region" description="Basic and acidic residues" evidence="1">
    <location>
        <begin position="336"/>
        <end position="364"/>
    </location>
</feature>
<dbReference type="eggNOG" id="ENOG502T683">
    <property type="taxonomic scope" value="Eukaryota"/>
</dbReference>
<feature type="compositionally biased region" description="Acidic residues" evidence="1">
    <location>
        <begin position="560"/>
        <end position="569"/>
    </location>
</feature>
<keyword evidence="3" id="KW-1185">Reference proteome</keyword>
<dbReference type="GeneID" id="7445833"/>
<dbReference type="InParanoid" id="B8CAD7"/>
<evidence type="ECO:0000256" key="1">
    <source>
        <dbReference type="SAM" id="MobiDB-lite"/>
    </source>
</evidence>
<reference evidence="2 3" key="1">
    <citation type="journal article" date="2004" name="Science">
        <title>The genome of the diatom Thalassiosira pseudonana: ecology, evolution, and metabolism.</title>
        <authorList>
            <person name="Armbrust E.V."/>
            <person name="Berges J.A."/>
            <person name="Bowler C."/>
            <person name="Green B.R."/>
            <person name="Martinez D."/>
            <person name="Putnam N.H."/>
            <person name="Zhou S."/>
            <person name="Allen A.E."/>
            <person name="Apt K.E."/>
            <person name="Bechner M."/>
            <person name="Brzezinski M.A."/>
            <person name="Chaal B.K."/>
            <person name="Chiovitti A."/>
            <person name="Davis A.K."/>
            <person name="Demarest M.S."/>
            <person name="Detter J.C."/>
            <person name="Glavina T."/>
            <person name="Goodstein D."/>
            <person name="Hadi M.Z."/>
            <person name="Hellsten U."/>
            <person name="Hildebrand M."/>
            <person name="Jenkins B.D."/>
            <person name="Jurka J."/>
            <person name="Kapitonov V.V."/>
            <person name="Kroger N."/>
            <person name="Lau W.W."/>
            <person name="Lane T.W."/>
            <person name="Larimer F.W."/>
            <person name="Lippmeier J.C."/>
            <person name="Lucas S."/>
            <person name="Medina M."/>
            <person name="Montsant A."/>
            <person name="Obornik M."/>
            <person name="Parker M.S."/>
            <person name="Palenik B."/>
            <person name="Pazour G.J."/>
            <person name="Richardson P.M."/>
            <person name="Rynearson T.A."/>
            <person name="Saito M.A."/>
            <person name="Schwartz D.C."/>
            <person name="Thamatrakoln K."/>
            <person name="Valentin K."/>
            <person name="Vardi A."/>
            <person name="Wilkerson F.P."/>
            <person name="Rokhsar D.S."/>
        </authorList>
    </citation>
    <scope>NUCLEOTIDE SEQUENCE [LARGE SCALE GENOMIC DNA]</scope>
    <source>
        <strain evidence="2 3">CCMP1335</strain>
    </source>
</reference>
<proteinExistence type="predicted"/>
<dbReference type="HOGENOM" id="CLU_316070_0_0_1"/>
<feature type="region of interest" description="Disordered" evidence="1">
    <location>
        <begin position="827"/>
        <end position="851"/>
    </location>
</feature>
<dbReference type="Proteomes" id="UP000001449">
    <property type="component" value="Chromosome 12"/>
</dbReference>
<feature type="compositionally biased region" description="Basic and acidic residues" evidence="1">
    <location>
        <begin position="299"/>
        <end position="329"/>
    </location>
</feature>
<protein>
    <submittedName>
        <fullName evidence="2">Uncharacterized protein</fullName>
    </submittedName>
</protein>
<feature type="compositionally biased region" description="Low complexity" evidence="1">
    <location>
        <begin position="222"/>
        <end position="235"/>
    </location>
</feature>
<sequence length="924" mass="104578">MDNQGDDYGGLPANFGRGGGNQNMYDHDLRAQLDPQYQAALEFEELRLRRQLEIQQDIELRRRLMEEQHHQLISELEYRQQLQQLQHIQAQQSQQNGINQLLAQQQQQNIGREQAFLSSFQDDFMMQRQQLMMQDQMQQRLRAASELAHQSQHHLPHDQYDATAEQQMMAMLNAARNNNHGDFIDEVALCRELEQRQLLQMLLPQAAAPPAPPSPPHPSYMPPSNSVRPRSNSIPLDQEVEAADQPNYDPREKEKRGKSEPEDVPPASAKPSKKSSKASQSKVSSQPPPRVTSPVQGCEVHERAPALCETEGKEVNLDGYDVHDSEVPEKKHKKVKSFDEKKLSGKKEKHTPKDKTKSGKLDGRTKEARALKAAAFIRQHKTDGLSDHEKSLINFLGLRGTEEQSMDGGKTATSKLKDCSNDEAANIVVNFKHVDVSYSDERRVKAWGRHKEIIILYPEMSSSEFPFLTPELRFNLPSLPIEPMDNPNISDVNSMIGIDKNAQVRGARDTSYTVADGCGEIKIISQTETIYASKEKKKTDCWWPTDDLIRRERHKRGYASDEEDTDDEVTNGSQKGDINFVKSTVVAAKKRLKTSVEPAVLEKLPHCKLYENFCARKAVSDDVTEPPKFCCQVTETFPHEAMLCCSECSSWRHAQCGGHYKRYSTVDPSEGVFKPVCDRCFLEKDIMDEHPSAAKRIDRQRIEHLRRCNATNAVVRQAAFAKHSGQYKWPLGSVSGTHIAGHTKSVQTRHEKAEKQWADMSARIGSGNDSKTRERIRVRTRELEKLVVNVEDAEGATDRHNMMLFLQSDTSKEHPAGFENFRRNIFDPEEDPINEDGKVSTATSTDDGDDIPMMTEDDRAEQGGKHQLSLILKGFKVCARQSCQHKPRFDSIYCSDSCGVASIEKDLLLTLQYASDLNPTSLRA</sequence>
<accession>B8CAD7</accession>
<dbReference type="PaxDb" id="35128-Thaps24497"/>